<organism evidence="1 2">
    <name type="scientific">Staphylococcus phage X2</name>
    <dbReference type="NCBI Taxonomy" id="2908152"/>
    <lineage>
        <taxon>Viruses</taxon>
        <taxon>Duplodnaviria</taxon>
        <taxon>Heunggongvirae</taxon>
        <taxon>Uroviricota</taxon>
        <taxon>Caudoviricetes</taxon>
        <taxon>Azeredovirinae</taxon>
        <taxon>Phietavirus</taxon>
        <taxon>Phietavirus X2</taxon>
    </lineage>
</organism>
<dbReference type="GeneID" id="5133853"/>
<dbReference type="Proteomes" id="UP000000973">
    <property type="component" value="Segment"/>
</dbReference>
<name>Q4ZAA3_9CAUD</name>
<reference evidence="1 2" key="1">
    <citation type="journal article" date="2005" name="Proc. Natl. Acad. Sci. U.S.A.">
        <title>The complete genomes and proteomes of 27 Staphylococcus aureus bacteriophages.</title>
        <authorList>
            <person name="Kwan T."/>
            <person name="Liu J."/>
            <person name="Dubow M."/>
            <person name="Gros P."/>
            <person name="Pelletier J."/>
        </authorList>
    </citation>
    <scope>NUCLEOTIDE SEQUENCE</scope>
</reference>
<proteinExistence type="predicted"/>
<keyword evidence="2" id="KW-1185">Reference proteome</keyword>
<evidence type="ECO:0000313" key="2">
    <source>
        <dbReference type="Proteomes" id="UP000000973"/>
    </source>
</evidence>
<dbReference type="RefSeq" id="YP_240823.1">
    <property type="nucleotide sequence ID" value="NC_007065.1"/>
</dbReference>
<accession>Q4ZAA3</accession>
<evidence type="ECO:0000313" key="1">
    <source>
        <dbReference type="EMBL" id="AAX92075.1"/>
    </source>
</evidence>
<protein>
    <submittedName>
        <fullName evidence="1">ORF128</fullName>
    </submittedName>
</protein>
<sequence>MKLWAYQTSLSLNVFRKTQHSYNVMARWKLLTKRNRKLIQTLTFLNVHTFYLRTITIALT</sequence>
<dbReference type="EMBL" id="AY954968">
    <property type="protein sequence ID" value="AAX92075.1"/>
    <property type="molecule type" value="Genomic_DNA"/>
</dbReference>
<dbReference type="KEGG" id="vg:5133853"/>